<dbReference type="PANTHER" id="PTHR30346">
    <property type="entry name" value="TRANSCRIPTIONAL DUAL REGULATOR HCAR-RELATED"/>
    <property type="match status" value="1"/>
</dbReference>
<reference evidence="6 7" key="1">
    <citation type="submission" date="2020-08" db="EMBL/GenBank/DDBJ databases">
        <title>Genomic Encyclopedia of Type Strains, Phase III (KMG-III): the genomes of soil and plant-associated and newly described type strains.</title>
        <authorList>
            <person name="Whitman W."/>
        </authorList>
    </citation>
    <scope>NUCLEOTIDE SEQUENCE [LARGE SCALE GENOMIC DNA]</scope>
    <source>
        <strain evidence="6 7">CECT 8088</strain>
    </source>
</reference>
<dbReference type="FunFam" id="1.10.10.10:FF:000001">
    <property type="entry name" value="LysR family transcriptional regulator"/>
    <property type="match status" value="1"/>
</dbReference>
<gene>
    <name evidence="6" type="ORF">FHR90_003040</name>
</gene>
<evidence type="ECO:0000313" key="6">
    <source>
        <dbReference type="EMBL" id="MBB3175187.1"/>
    </source>
</evidence>
<evidence type="ECO:0000259" key="5">
    <source>
        <dbReference type="PROSITE" id="PS50931"/>
    </source>
</evidence>
<comment type="similarity">
    <text evidence="1">Belongs to the LysR transcriptional regulatory family.</text>
</comment>
<evidence type="ECO:0000256" key="2">
    <source>
        <dbReference type="ARBA" id="ARBA00023015"/>
    </source>
</evidence>
<feature type="domain" description="HTH lysR-type" evidence="5">
    <location>
        <begin position="6"/>
        <end position="63"/>
    </location>
</feature>
<sequence length="255" mass="27950">MPDLAFDLRHLKYAMLVAEHGSFRRAADATNIPQSTITRRIQLLEAQLGVALFERSKTGARPTYSGERFIREATFGAEHLSRAVTDLRQFRSAHSGVLRVGIVGSLASGFLADLLNRFHRKHENIDVVVEESSSQSIAAGVSQSRLDVAFVCGSPRLADCQIRPLWRERILLAVPATHAFASSESVNLEDARNEVFIVRAHGSGPEIEDYLVRQLSGPSFRPRIMAHDVGAENLLNMVARGFGLTLSSESALGTS</sequence>
<dbReference type="InterPro" id="IPR005119">
    <property type="entry name" value="LysR_subst-bd"/>
</dbReference>
<evidence type="ECO:0000256" key="1">
    <source>
        <dbReference type="ARBA" id="ARBA00009437"/>
    </source>
</evidence>
<keyword evidence="3 6" id="KW-0238">DNA-binding</keyword>
<evidence type="ECO:0000256" key="4">
    <source>
        <dbReference type="ARBA" id="ARBA00023163"/>
    </source>
</evidence>
<dbReference type="Gene3D" id="1.10.10.10">
    <property type="entry name" value="Winged helix-like DNA-binding domain superfamily/Winged helix DNA-binding domain"/>
    <property type="match status" value="1"/>
</dbReference>
<organism evidence="6 7">
    <name type="scientific">Endobacter medicaginis</name>
    <dbReference type="NCBI Taxonomy" id="1181271"/>
    <lineage>
        <taxon>Bacteria</taxon>
        <taxon>Pseudomonadati</taxon>
        <taxon>Pseudomonadota</taxon>
        <taxon>Alphaproteobacteria</taxon>
        <taxon>Acetobacterales</taxon>
        <taxon>Acetobacteraceae</taxon>
        <taxon>Endobacter</taxon>
    </lineage>
</organism>
<dbReference type="GO" id="GO:0032993">
    <property type="term" value="C:protein-DNA complex"/>
    <property type="evidence" value="ECO:0007669"/>
    <property type="project" value="TreeGrafter"/>
</dbReference>
<keyword evidence="2" id="KW-0805">Transcription regulation</keyword>
<dbReference type="PROSITE" id="PS50931">
    <property type="entry name" value="HTH_LYSR"/>
    <property type="match status" value="1"/>
</dbReference>
<dbReference type="CDD" id="cd08414">
    <property type="entry name" value="PBP2_LTTR_aromatics_like"/>
    <property type="match status" value="1"/>
</dbReference>
<dbReference type="SUPFAM" id="SSF53850">
    <property type="entry name" value="Periplasmic binding protein-like II"/>
    <property type="match status" value="1"/>
</dbReference>
<comment type="caution">
    <text evidence="6">The sequence shown here is derived from an EMBL/GenBank/DDBJ whole genome shotgun (WGS) entry which is preliminary data.</text>
</comment>
<dbReference type="GO" id="GO:0003677">
    <property type="term" value="F:DNA binding"/>
    <property type="evidence" value="ECO:0007669"/>
    <property type="project" value="UniProtKB-KW"/>
</dbReference>
<dbReference type="InterPro" id="IPR000847">
    <property type="entry name" value="LysR_HTH_N"/>
</dbReference>
<evidence type="ECO:0000313" key="7">
    <source>
        <dbReference type="Proteomes" id="UP000557688"/>
    </source>
</evidence>
<dbReference type="GO" id="GO:0003700">
    <property type="term" value="F:DNA-binding transcription factor activity"/>
    <property type="evidence" value="ECO:0007669"/>
    <property type="project" value="InterPro"/>
</dbReference>
<dbReference type="AlphaFoldDB" id="A0A839UZ68"/>
<protein>
    <submittedName>
        <fullName evidence="6">DNA-binding transcriptional LysR family regulator</fullName>
    </submittedName>
</protein>
<keyword evidence="4" id="KW-0804">Transcription</keyword>
<dbReference type="Gene3D" id="3.40.190.290">
    <property type="match status" value="1"/>
</dbReference>
<name>A0A839UZ68_9PROT</name>
<dbReference type="InterPro" id="IPR036388">
    <property type="entry name" value="WH-like_DNA-bd_sf"/>
</dbReference>
<dbReference type="Pfam" id="PF03466">
    <property type="entry name" value="LysR_substrate"/>
    <property type="match status" value="1"/>
</dbReference>
<dbReference type="InterPro" id="IPR036390">
    <property type="entry name" value="WH_DNA-bd_sf"/>
</dbReference>
<dbReference type="PANTHER" id="PTHR30346:SF0">
    <property type="entry name" value="HCA OPERON TRANSCRIPTIONAL ACTIVATOR HCAR"/>
    <property type="match status" value="1"/>
</dbReference>
<dbReference type="Pfam" id="PF00126">
    <property type="entry name" value="HTH_1"/>
    <property type="match status" value="1"/>
</dbReference>
<dbReference type="Proteomes" id="UP000557688">
    <property type="component" value="Unassembled WGS sequence"/>
</dbReference>
<dbReference type="PRINTS" id="PR00039">
    <property type="entry name" value="HTHLYSR"/>
</dbReference>
<proteinExistence type="inferred from homology"/>
<dbReference type="EMBL" id="JACHXV010000020">
    <property type="protein sequence ID" value="MBB3175187.1"/>
    <property type="molecule type" value="Genomic_DNA"/>
</dbReference>
<accession>A0A839UZ68</accession>
<dbReference type="SUPFAM" id="SSF46785">
    <property type="entry name" value="Winged helix' DNA-binding domain"/>
    <property type="match status" value="1"/>
</dbReference>
<dbReference type="RefSeq" id="WP_218061935.1">
    <property type="nucleotide sequence ID" value="NZ_JABXXQ010000039.1"/>
</dbReference>
<keyword evidence="7" id="KW-1185">Reference proteome</keyword>
<evidence type="ECO:0000256" key="3">
    <source>
        <dbReference type="ARBA" id="ARBA00023125"/>
    </source>
</evidence>